<sequence length="131" mass="15003">MFMILPTRDSSAAAANEVLPEETFTRIKKACNRCRIKRSKCNGRILCARCKGDKVVCRADVGLADRKEMSRRLYARYWNKQSYKSTVGVGVGSLRGFELMLLCSRLWMVMITTAMPTSAKVLRLGWQRVRY</sequence>
<name>A0A6A6XS37_9PLEO</name>
<organism evidence="3 4">
    <name type="scientific">Melanomma pulvis-pyrius CBS 109.77</name>
    <dbReference type="NCBI Taxonomy" id="1314802"/>
    <lineage>
        <taxon>Eukaryota</taxon>
        <taxon>Fungi</taxon>
        <taxon>Dikarya</taxon>
        <taxon>Ascomycota</taxon>
        <taxon>Pezizomycotina</taxon>
        <taxon>Dothideomycetes</taxon>
        <taxon>Pleosporomycetidae</taxon>
        <taxon>Pleosporales</taxon>
        <taxon>Melanommataceae</taxon>
        <taxon>Melanomma</taxon>
    </lineage>
</organism>
<dbReference type="Proteomes" id="UP000799757">
    <property type="component" value="Unassembled WGS sequence"/>
</dbReference>
<dbReference type="OrthoDB" id="2399539at2759"/>
<proteinExistence type="predicted"/>
<gene>
    <name evidence="3" type="ORF">K505DRAFT_321292</name>
</gene>
<dbReference type="CDD" id="cd00067">
    <property type="entry name" value="GAL4"/>
    <property type="match status" value="1"/>
</dbReference>
<dbReference type="Pfam" id="PF00172">
    <property type="entry name" value="Zn_clus"/>
    <property type="match status" value="1"/>
</dbReference>
<evidence type="ECO:0000259" key="2">
    <source>
        <dbReference type="PROSITE" id="PS00463"/>
    </source>
</evidence>
<dbReference type="SMART" id="SM00066">
    <property type="entry name" value="GAL4"/>
    <property type="match status" value="1"/>
</dbReference>
<dbReference type="SUPFAM" id="SSF57701">
    <property type="entry name" value="Zn2/Cys6 DNA-binding domain"/>
    <property type="match status" value="1"/>
</dbReference>
<protein>
    <recommendedName>
        <fullName evidence="2">Zn(2)-C6 fungal-type domain-containing protein</fullName>
    </recommendedName>
</protein>
<evidence type="ECO:0000313" key="4">
    <source>
        <dbReference type="Proteomes" id="UP000799757"/>
    </source>
</evidence>
<accession>A0A6A6XS37</accession>
<dbReference type="InterPro" id="IPR001138">
    <property type="entry name" value="Zn2Cys6_DnaBD"/>
</dbReference>
<keyword evidence="4" id="KW-1185">Reference proteome</keyword>
<dbReference type="EMBL" id="MU001768">
    <property type="protein sequence ID" value="KAF2799209.1"/>
    <property type="molecule type" value="Genomic_DNA"/>
</dbReference>
<reference evidence="3" key="1">
    <citation type="journal article" date="2020" name="Stud. Mycol.">
        <title>101 Dothideomycetes genomes: a test case for predicting lifestyles and emergence of pathogens.</title>
        <authorList>
            <person name="Haridas S."/>
            <person name="Albert R."/>
            <person name="Binder M."/>
            <person name="Bloem J."/>
            <person name="Labutti K."/>
            <person name="Salamov A."/>
            <person name="Andreopoulos B."/>
            <person name="Baker S."/>
            <person name="Barry K."/>
            <person name="Bills G."/>
            <person name="Bluhm B."/>
            <person name="Cannon C."/>
            <person name="Castanera R."/>
            <person name="Culley D."/>
            <person name="Daum C."/>
            <person name="Ezra D."/>
            <person name="Gonzalez J."/>
            <person name="Henrissat B."/>
            <person name="Kuo A."/>
            <person name="Liang C."/>
            <person name="Lipzen A."/>
            <person name="Lutzoni F."/>
            <person name="Magnuson J."/>
            <person name="Mondo S."/>
            <person name="Nolan M."/>
            <person name="Ohm R."/>
            <person name="Pangilinan J."/>
            <person name="Park H.-J."/>
            <person name="Ramirez L."/>
            <person name="Alfaro M."/>
            <person name="Sun H."/>
            <person name="Tritt A."/>
            <person name="Yoshinaga Y."/>
            <person name="Zwiers L.-H."/>
            <person name="Turgeon B."/>
            <person name="Goodwin S."/>
            <person name="Spatafora J."/>
            <person name="Crous P."/>
            <person name="Grigoriev I."/>
        </authorList>
    </citation>
    <scope>NUCLEOTIDE SEQUENCE</scope>
    <source>
        <strain evidence="3">CBS 109.77</strain>
    </source>
</reference>
<keyword evidence="1" id="KW-0539">Nucleus</keyword>
<evidence type="ECO:0000256" key="1">
    <source>
        <dbReference type="ARBA" id="ARBA00023242"/>
    </source>
</evidence>
<dbReference type="PROSITE" id="PS00463">
    <property type="entry name" value="ZN2_CY6_FUNGAL_1"/>
    <property type="match status" value="1"/>
</dbReference>
<dbReference type="GO" id="GO:0008270">
    <property type="term" value="F:zinc ion binding"/>
    <property type="evidence" value="ECO:0007669"/>
    <property type="project" value="InterPro"/>
</dbReference>
<dbReference type="InterPro" id="IPR036864">
    <property type="entry name" value="Zn2-C6_fun-type_DNA-bd_sf"/>
</dbReference>
<feature type="domain" description="Zn(2)-C6 fungal-type" evidence="2">
    <location>
        <begin position="30"/>
        <end position="57"/>
    </location>
</feature>
<dbReference type="AlphaFoldDB" id="A0A6A6XS37"/>
<evidence type="ECO:0000313" key="3">
    <source>
        <dbReference type="EMBL" id="KAF2799209.1"/>
    </source>
</evidence>
<dbReference type="Gene3D" id="4.10.240.10">
    <property type="entry name" value="Zn(2)-C6 fungal-type DNA-binding domain"/>
    <property type="match status" value="1"/>
</dbReference>
<dbReference type="GO" id="GO:0000981">
    <property type="term" value="F:DNA-binding transcription factor activity, RNA polymerase II-specific"/>
    <property type="evidence" value="ECO:0007669"/>
    <property type="project" value="InterPro"/>
</dbReference>